<dbReference type="AlphaFoldDB" id="A0A0L9ULA2"/>
<proteinExistence type="predicted"/>
<dbReference type="Proteomes" id="UP000053144">
    <property type="component" value="Chromosome 5"/>
</dbReference>
<gene>
    <name evidence="1" type="ORF">LR48_Vigan05g094300</name>
</gene>
<accession>A0A0L9ULA2</accession>
<protein>
    <submittedName>
        <fullName evidence="1">Uncharacterized protein</fullName>
    </submittedName>
</protein>
<sequence>MLPIIVAIPYGNLQCLEPFKYVDDTNDYGGVSDGVVVEVPVDFLFCDPCWASKVEQKPVFSEKGPQSGRGRGAHGNNVVLGSVIVGAYALAEDEGRGSEELQLVVGGGGRRG</sequence>
<evidence type="ECO:0000313" key="2">
    <source>
        <dbReference type="Proteomes" id="UP000053144"/>
    </source>
</evidence>
<organism evidence="1 2">
    <name type="scientific">Phaseolus angularis</name>
    <name type="common">Azuki bean</name>
    <name type="synonym">Vigna angularis</name>
    <dbReference type="NCBI Taxonomy" id="3914"/>
    <lineage>
        <taxon>Eukaryota</taxon>
        <taxon>Viridiplantae</taxon>
        <taxon>Streptophyta</taxon>
        <taxon>Embryophyta</taxon>
        <taxon>Tracheophyta</taxon>
        <taxon>Spermatophyta</taxon>
        <taxon>Magnoliopsida</taxon>
        <taxon>eudicotyledons</taxon>
        <taxon>Gunneridae</taxon>
        <taxon>Pentapetalae</taxon>
        <taxon>rosids</taxon>
        <taxon>fabids</taxon>
        <taxon>Fabales</taxon>
        <taxon>Fabaceae</taxon>
        <taxon>Papilionoideae</taxon>
        <taxon>50 kb inversion clade</taxon>
        <taxon>NPAAA clade</taxon>
        <taxon>indigoferoid/millettioid clade</taxon>
        <taxon>Phaseoleae</taxon>
        <taxon>Vigna</taxon>
    </lineage>
</organism>
<reference evidence="2" key="1">
    <citation type="journal article" date="2015" name="Proc. Natl. Acad. Sci. U.S.A.">
        <title>Genome sequencing of adzuki bean (Vigna angularis) provides insight into high starch and low fat accumulation and domestication.</title>
        <authorList>
            <person name="Yang K."/>
            <person name="Tian Z."/>
            <person name="Chen C."/>
            <person name="Luo L."/>
            <person name="Zhao B."/>
            <person name="Wang Z."/>
            <person name="Yu L."/>
            <person name="Li Y."/>
            <person name="Sun Y."/>
            <person name="Li W."/>
            <person name="Chen Y."/>
            <person name="Li Y."/>
            <person name="Zhang Y."/>
            <person name="Ai D."/>
            <person name="Zhao J."/>
            <person name="Shang C."/>
            <person name="Ma Y."/>
            <person name="Wu B."/>
            <person name="Wang M."/>
            <person name="Gao L."/>
            <person name="Sun D."/>
            <person name="Zhang P."/>
            <person name="Guo F."/>
            <person name="Wang W."/>
            <person name="Li Y."/>
            <person name="Wang J."/>
            <person name="Varshney R.K."/>
            <person name="Wang J."/>
            <person name="Ling H.Q."/>
            <person name="Wan P."/>
        </authorList>
    </citation>
    <scope>NUCLEOTIDE SEQUENCE</scope>
    <source>
        <strain evidence="2">cv. Jingnong 6</strain>
    </source>
</reference>
<dbReference type="Gramene" id="KOM43339">
    <property type="protein sequence ID" value="KOM43339"/>
    <property type="gene ID" value="LR48_Vigan05g094300"/>
</dbReference>
<evidence type="ECO:0000313" key="1">
    <source>
        <dbReference type="EMBL" id="KOM43339.1"/>
    </source>
</evidence>
<dbReference type="EMBL" id="CM003375">
    <property type="protein sequence ID" value="KOM43339.1"/>
    <property type="molecule type" value="Genomic_DNA"/>
</dbReference>
<name>A0A0L9ULA2_PHAAN</name>